<feature type="compositionally biased region" description="Acidic residues" evidence="1">
    <location>
        <begin position="212"/>
        <end position="223"/>
    </location>
</feature>
<evidence type="ECO:0000313" key="3">
    <source>
        <dbReference type="Proteomes" id="UP000738325"/>
    </source>
</evidence>
<evidence type="ECO:0000256" key="1">
    <source>
        <dbReference type="SAM" id="MobiDB-lite"/>
    </source>
</evidence>
<sequence>MSSSDTARSILEVPEICFHIARYLAPADLALACRVSRSCFIPFASTLWRSIKPDQWTDGALGQALPRYSHFIRQLRFPLYIRLDDLELEYTRLVLFRAPMIKSSTVSLINGILRRNPDIEDLCIQCDSPQAIFEALAETMRIVAGMDKLKKLVMSGFNDTMPNTLDFLLNRLPKLEILGLSEWHHGEHPGLALDLETGHLVPKKEGKSEDEKPGEEEEEEAGGEVDGQWMMDEPLPPQYQYQRQKQQRSVPRALRILEVSGPYCSFQTALRVASYSPLLNRLQLAEDLMRQVWPMDIEVFAQQLSVFCPQLDELDLFDTELDGDGVSDLLTAFPRLRCLYATHPGPAPFRFLRCINEFQPVFGATLEVIELVRSRDRPQSMSTCTEILIMLSSFSNLRKVHLKDFFVFAEDLVALDMVQGSGDGVPNRYFSFACKDLEVLELIIMGPNNRWVPKDLLDSDDDSDNDSDEFDDSNVFEDSDTSDDNLSTTRPQTPPSPPSPPIYELYENVIEMLRVLPKLDQSGLRFSYR</sequence>
<feature type="compositionally biased region" description="Acidic residues" evidence="1">
    <location>
        <begin position="458"/>
        <end position="483"/>
    </location>
</feature>
<feature type="region of interest" description="Disordered" evidence="1">
    <location>
        <begin position="194"/>
        <end position="234"/>
    </location>
</feature>
<comment type="caution">
    <text evidence="2">The sequence shown here is derived from an EMBL/GenBank/DDBJ whole genome shotgun (WGS) entry which is preliminary data.</text>
</comment>
<name>A0A9P6UUP7_9FUNG</name>
<dbReference type="Proteomes" id="UP000738325">
    <property type="component" value="Unassembled WGS sequence"/>
</dbReference>
<feature type="compositionally biased region" description="Pro residues" evidence="1">
    <location>
        <begin position="492"/>
        <end position="501"/>
    </location>
</feature>
<accession>A0A9P6UUP7</accession>
<feature type="region of interest" description="Disordered" evidence="1">
    <location>
        <begin position="455"/>
        <end position="503"/>
    </location>
</feature>
<dbReference type="EMBL" id="JAAAIP010000283">
    <property type="protein sequence ID" value="KAG0320429.1"/>
    <property type="molecule type" value="Genomic_DNA"/>
</dbReference>
<dbReference type="InterPro" id="IPR032675">
    <property type="entry name" value="LRR_dom_sf"/>
</dbReference>
<evidence type="ECO:0008006" key="4">
    <source>
        <dbReference type="Google" id="ProtNLM"/>
    </source>
</evidence>
<dbReference type="AlphaFoldDB" id="A0A9P6UUP7"/>
<dbReference type="OrthoDB" id="2398010at2759"/>
<proteinExistence type="predicted"/>
<gene>
    <name evidence="2" type="ORF">BGZ99_004516</name>
</gene>
<protein>
    <recommendedName>
        <fullName evidence="4">F-box domain-containing protein</fullName>
    </recommendedName>
</protein>
<dbReference type="Gene3D" id="3.80.10.10">
    <property type="entry name" value="Ribonuclease Inhibitor"/>
    <property type="match status" value="1"/>
</dbReference>
<organism evidence="2 3">
    <name type="scientific">Dissophora globulifera</name>
    <dbReference type="NCBI Taxonomy" id="979702"/>
    <lineage>
        <taxon>Eukaryota</taxon>
        <taxon>Fungi</taxon>
        <taxon>Fungi incertae sedis</taxon>
        <taxon>Mucoromycota</taxon>
        <taxon>Mortierellomycotina</taxon>
        <taxon>Mortierellomycetes</taxon>
        <taxon>Mortierellales</taxon>
        <taxon>Mortierellaceae</taxon>
        <taxon>Dissophora</taxon>
    </lineage>
</organism>
<feature type="compositionally biased region" description="Basic and acidic residues" evidence="1">
    <location>
        <begin position="202"/>
        <end position="211"/>
    </location>
</feature>
<evidence type="ECO:0000313" key="2">
    <source>
        <dbReference type="EMBL" id="KAG0320429.1"/>
    </source>
</evidence>
<keyword evidence="3" id="KW-1185">Reference proteome</keyword>
<reference evidence="2" key="1">
    <citation type="journal article" date="2020" name="Fungal Divers.">
        <title>Resolving the Mortierellaceae phylogeny through synthesis of multi-gene phylogenetics and phylogenomics.</title>
        <authorList>
            <person name="Vandepol N."/>
            <person name="Liber J."/>
            <person name="Desiro A."/>
            <person name="Na H."/>
            <person name="Kennedy M."/>
            <person name="Barry K."/>
            <person name="Grigoriev I.V."/>
            <person name="Miller A.N."/>
            <person name="O'Donnell K."/>
            <person name="Stajich J.E."/>
            <person name="Bonito G."/>
        </authorList>
    </citation>
    <scope>NUCLEOTIDE SEQUENCE</scope>
    <source>
        <strain evidence="2">REB-010B</strain>
    </source>
</reference>
<dbReference type="SUPFAM" id="SSF52047">
    <property type="entry name" value="RNI-like"/>
    <property type="match status" value="1"/>
</dbReference>